<keyword evidence="3" id="KW-1185">Reference proteome</keyword>
<feature type="compositionally biased region" description="Basic and acidic residues" evidence="1">
    <location>
        <begin position="427"/>
        <end position="439"/>
    </location>
</feature>
<dbReference type="SUPFAM" id="SSF48452">
    <property type="entry name" value="TPR-like"/>
    <property type="match status" value="1"/>
</dbReference>
<sequence>MSSNFQFAFLGCQNNYLASVTELITSERPAGPSDTETYGLPDAFAAGFKEYSRKKYFFNIRGHDPLSHIGRWHTLNNEGNVKACSTSHAEIEQLQSIALENAAKARNSRTAIMNVTFGPKSGSFFADVCESREYMWDRLPRSLEIRLQRLLTRTKLISRGTYGKIYDIAMNASEGWVLLLKQGKEYESGGKLPPDLERALQRGRERKAAISHIFLNHQNPNEYVLLFSDGVAHVALHEEFHDPVRRLLKLWAANRKLSEKFRFYPRSTCAYPKPYQRTLNASYYNARGLFHLSRGNALLALSYFNEAHEQNRGSDEIHLNLGMALVAVRQSTRDEVLEAYLATEKEIRPNPVVLREGEMGSFRISYVGMEARGWDIRMLERGLNTFMAVARGRANEEWRFGMIEEVEEIWAQENVNELQGSPIEPRTYSHELRGADDGE</sequence>
<comment type="caution">
    <text evidence="2">The sequence shown here is derived from an EMBL/GenBank/DDBJ whole genome shotgun (WGS) entry which is preliminary data.</text>
</comment>
<dbReference type="InterPro" id="IPR011990">
    <property type="entry name" value="TPR-like_helical_dom_sf"/>
</dbReference>
<dbReference type="EMBL" id="JAZHXI010000011">
    <property type="protein sequence ID" value="KAL2066742.1"/>
    <property type="molecule type" value="Genomic_DNA"/>
</dbReference>
<dbReference type="Gene3D" id="1.25.40.10">
    <property type="entry name" value="Tetratricopeptide repeat domain"/>
    <property type="match status" value="1"/>
</dbReference>
<name>A0ABR4C9W9_9HELO</name>
<accession>A0ABR4C9W9</accession>
<feature type="region of interest" description="Disordered" evidence="1">
    <location>
        <begin position="420"/>
        <end position="439"/>
    </location>
</feature>
<dbReference type="Proteomes" id="UP001595075">
    <property type="component" value="Unassembled WGS sequence"/>
</dbReference>
<protein>
    <submittedName>
        <fullName evidence="2">Uncharacterized protein</fullName>
    </submittedName>
</protein>
<organism evidence="2 3">
    <name type="scientific">Oculimacula yallundae</name>
    <dbReference type="NCBI Taxonomy" id="86028"/>
    <lineage>
        <taxon>Eukaryota</taxon>
        <taxon>Fungi</taxon>
        <taxon>Dikarya</taxon>
        <taxon>Ascomycota</taxon>
        <taxon>Pezizomycotina</taxon>
        <taxon>Leotiomycetes</taxon>
        <taxon>Helotiales</taxon>
        <taxon>Ploettnerulaceae</taxon>
        <taxon>Oculimacula</taxon>
    </lineage>
</organism>
<gene>
    <name evidence="2" type="ORF">VTL71DRAFT_2814</name>
</gene>
<evidence type="ECO:0000256" key="1">
    <source>
        <dbReference type="SAM" id="MobiDB-lite"/>
    </source>
</evidence>
<proteinExistence type="predicted"/>
<evidence type="ECO:0000313" key="3">
    <source>
        <dbReference type="Proteomes" id="UP001595075"/>
    </source>
</evidence>
<evidence type="ECO:0000313" key="2">
    <source>
        <dbReference type="EMBL" id="KAL2066742.1"/>
    </source>
</evidence>
<reference evidence="2 3" key="1">
    <citation type="journal article" date="2024" name="Commun. Biol.">
        <title>Comparative genomic analysis of thermophilic fungi reveals convergent evolutionary adaptations and gene losses.</title>
        <authorList>
            <person name="Steindorff A.S."/>
            <person name="Aguilar-Pontes M.V."/>
            <person name="Robinson A.J."/>
            <person name="Andreopoulos B."/>
            <person name="LaButti K."/>
            <person name="Kuo A."/>
            <person name="Mondo S."/>
            <person name="Riley R."/>
            <person name="Otillar R."/>
            <person name="Haridas S."/>
            <person name="Lipzen A."/>
            <person name="Grimwood J."/>
            <person name="Schmutz J."/>
            <person name="Clum A."/>
            <person name="Reid I.D."/>
            <person name="Moisan M.C."/>
            <person name="Butler G."/>
            <person name="Nguyen T.T.M."/>
            <person name="Dewar K."/>
            <person name="Conant G."/>
            <person name="Drula E."/>
            <person name="Henrissat B."/>
            <person name="Hansel C."/>
            <person name="Singer S."/>
            <person name="Hutchinson M.I."/>
            <person name="de Vries R.P."/>
            <person name="Natvig D.O."/>
            <person name="Powell A.J."/>
            <person name="Tsang A."/>
            <person name="Grigoriev I.V."/>
        </authorList>
    </citation>
    <scope>NUCLEOTIDE SEQUENCE [LARGE SCALE GENOMIC DNA]</scope>
    <source>
        <strain evidence="2 3">CBS 494.80</strain>
    </source>
</reference>